<feature type="domain" description="Gfo/Idh/MocA-like oxidoreductase N-terminal" evidence="2">
    <location>
        <begin position="22"/>
        <end position="96"/>
    </location>
</feature>
<evidence type="ECO:0000259" key="2">
    <source>
        <dbReference type="Pfam" id="PF01408"/>
    </source>
</evidence>
<dbReference type="InterPro" id="IPR000683">
    <property type="entry name" value="Gfo/Idh/MocA-like_OxRdtase_N"/>
</dbReference>
<dbReference type="PANTHER" id="PTHR43818:SF11">
    <property type="entry name" value="BCDNA.GH03377"/>
    <property type="match status" value="1"/>
</dbReference>
<dbReference type="OrthoDB" id="9768836at2"/>
<dbReference type="Proteomes" id="UP000460715">
    <property type="component" value="Unassembled WGS sequence"/>
</dbReference>
<dbReference type="EMBL" id="SNVJ01000006">
    <property type="protein sequence ID" value="MXP63524.1"/>
    <property type="molecule type" value="Genomic_DNA"/>
</dbReference>
<keyword evidence="5" id="KW-1185">Reference proteome</keyword>
<evidence type="ECO:0000313" key="5">
    <source>
        <dbReference type="Proteomes" id="UP000460715"/>
    </source>
</evidence>
<dbReference type="Gene3D" id="3.40.50.720">
    <property type="entry name" value="NAD(P)-binding Rossmann-like Domain"/>
    <property type="match status" value="1"/>
</dbReference>
<dbReference type="Pfam" id="PF22725">
    <property type="entry name" value="GFO_IDH_MocA_C3"/>
    <property type="match status" value="1"/>
</dbReference>
<comment type="caution">
    <text evidence="4">The sequence shown here is derived from an EMBL/GenBank/DDBJ whole genome shotgun (WGS) entry which is preliminary data.</text>
</comment>
<evidence type="ECO:0000313" key="4">
    <source>
        <dbReference type="EMBL" id="MXP63524.1"/>
    </source>
</evidence>
<evidence type="ECO:0000256" key="1">
    <source>
        <dbReference type="ARBA" id="ARBA00023002"/>
    </source>
</evidence>
<dbReference type="GO" id="GO:0016491">
    <property type="term" value="F:oxidoreductase activity"/>
    <property type="evidence" value="ECO:0007669"/>
    <property type="project" value="UniProtKB-KW"/>
</dbReference>
<reference evidence="4 5" key="1">
    <citation type="submission" date="2019-03" db="EMBL/GenBank/DDBJ databases">
        <title>Roseomonas sp. a novel Roseomonas species isolated from Sea whip Gorgonian.</title>
        <authorList>
            <person name="Li F."/>
            <person name="Pan X."/>
            <person name="Huang S."/>
            <person name="Li Z."/>
            <person name="Meng B."/>
        </authorList>
    </citation>
    <scope>NUCLEOTIDE SEQUENCE [LARGE SCALE GENOMIC DNA]</scope>
    <source>
        <strain evidence="4 5">M0104</strain>
    </source>
</reference>
<dbReference type="Gene3D" id="3.30.360.10">
    <property type="entry name" value="Dihydrodipicolinate Reductase, domain 2"/>
    <property type="match status" value="1"/>
</dbReference>
<gene>
    <name evidence="4" type="ORF">E0493_09200</name>
</gene>
<sequence>MVEAGGICRGFYAAEADLAATFAAVHPEVPRVGEARQLLEAEDVALIVSAAIPGDRAAIAIAAMRHGKDVLVDKPGVVSFDELQAVRQVQAETGRRHAIFFSEHLAQRATVRAAELVAAGAIGKVVNLVGLGPHRIRAAGRPDWFFRPERNGGILVDIASHQAEQFLFFADAVEGEVLSATVGNHALPSHPGFHDFGDMHLRAGAVTGYARVDWYTPDAMPVWGDGRLTILGTEGSIELRKYFDPAGRPGGDHLFLLNREGVRHIDCRQASLPFGPLFAADMRDRTERAMPQARSFGAMELALTAQALAEGQSLPPWVKAAGRR</sequence>
<dbReference type="Pfam" id="PF01408">
    <property type="entry name" value="GFO_IDH_MocA"/>
    <property type="match status" value="1"/>
</dbReference>
<keyword evidence="1" id="KW-0560">Oxidoreductase</keyword>
<dbReference type="GO" id="GO:0000166">
    <property type="term" value="F:nucleotide binding"/>
    <property type="evidence" value="ECO:0007669"/>
    <property type="project" value="InterPro"/>
</dbReference>
<dbReference type="SUPFAM" id="SSF55347">
    <property type="entry name" value="Glyceraldehyde-3-phosphate dehydrogenase-like, C-terminal domain"/>
    <property type="match status" value="1"/>
</dbReference>
<name>A0A845BBQ3_9PROT</name>
<accession>A0A845BBQ3</accession>
<protein>
    <submittedName>
        <fullName evidence="4">Gfo/Idh/MocA family oxidoreductase</fullName>
    </submittedName>
</protein>
<dbReference type="InterPro" id="IPR036291">
    <property type="entry name" value="NAD(P)-bd_dom_sf"/>
</dbReference>
<dbReference type="InterPro" id="IPR055170">
    <property type="entry name" value="GFO_IDH_MocA-like_dom"/>
</dbReference>
<dbReference type="SUPFAM" id="SSF51735">
    <property type="entry name" value="NAD(P)-binding Rossmann-fold domains"/>
    <property type="match status" value="1"/>
</dbReference>
<dbReference type="PANTHER" id="PTHR43818">
    <property type="entry name" value="BCDNA.GH03377"/>
    <property type="match status" value="1"/>
</dbReference>
<feature type="domain" description="GFO/IDH/MocA-like oxidoreductase" evidence="3">
    <location>
        <begin position="112"/>
        <end position="238"/>
    </location>
</feature>
<dbReference type="AlphaFoldDB" id="A0A845BBQ3"/>
<organism evidence="4 5">
    <name type="scientific">Teichococcus coralli</name>
    <dbReference type="NCBI Taxonomy" id="2545983"/>
    <lineage>
        <taxon>Bacteria</taxon>
        <taxon>Pseudomonadati</taxon>
        <taxon>Pseudomonadota</taxon>
        <taxon>Alphaproteobacteria</taxon>
        <taxon>Acetobacterales</taxon>
        <taxon>Roseomonadaceae</taxon>
        <taxon>Roseomonas</taxon>
    </lineage>
</organism>
<proteinExistence type="predicted"/>
<dbReference type="InterPro" id="IPR050463">
    <property type="entry name" value="Gfo/Idh/MocA_oxidrdct_glycsds"/>
</dbReference>
<evidence type="ECO:0000259" key="3">
    <source>
        <dbReference type="Pfam" id="PF22725"/>
    </source>
</evidence>